<dbReference type="RefSeq" id="WP_261594425.1">
    <property type="nucleotide sequence ID" value="NZ_CAMAPD010000017.1"/>
</dbReference>
<evidence type="ECO:0000313" key="3">
    <source>
        <dbReference type="Proteomes" id="UP001152485"/>
    </source>
</evidence>
<feature type="signal peptide" evidence="1">
    <location>
        <begin position="1"/>
        <end position="19"/>
    </location>
</feature>
<evidence type="ECO:0008006" key="4">
    <source>
        <dbReference type="Google" id="ProtNLM"/>
    </source>
</evidence>
<organism evidence="2 3">
    <name type="scientific">Pseudoalteromonas holothuriae</name>
    <dbReference type="NCBI Taxonomy" id="2963714"/>
    <lineage>
        <taxon>Bacteria</taxon>
        <taxon>Pseudomonadati</taxon>
        <taxon>Pseudomonadota</taxon>
        <taxon>Gammaproteobacteria</taxon>
        <taxon>Alteromonadales</taxon>
        <taxon>Pseudoalteromonadaceae</taxon>
        <taxon>Pseudoalteromonas</taxon>
    </lineage>
</organism>
<proteinExistence type="predicted"/>
<gene>
    <name evidence="2" type="ORF">PSECIP111951_03129</name>
</gene>
<dbReference type="Proteomes" id="UP001152485">
    <property type="component" value="Unassembled WGS sequence"/>
</dbReference>
<dbReference type="EMBL" id="CAMAPD010000017">
    <property type="protein sequence ID" value="CAH9064432.1"/>
    <property type="molecule type" value="Genomic_DNA"/>
</dbReference>
<keyword evidence="1" id="KW-0732">Signal</keyword>
<evidence type="ECO:0000313" key="2">
    <source>
        <dbReference type="EMBL" id="CAH9064432.1"/>
    </source>
</evidence>
<comment type="caution">
    <text evidence="2">The sequence shown here is derived from an EMBL/GenBank/DDBJ whole genome shotgun (WGS) entry which is preliminary data.</text>
</comment>
<protein>
    <recommendedName>
        <fullName evidence="4">DUF1579 domain-containing protein</fullName>
    </recommendedName>
</protein>
<feature type="chain" id="PRO_5046176251" description="DUF1579 domain-containing protein" evidence="1">
    <location>
        <begin position="20"/>
        <end position="163"/>
    </location>
</feature>
<accession>A0ABM9GL39</accession>
<sequence>MLKLPLLIGCFFISTQSLAKCDDKVFNEFDFWLGNWQVFTADNKLVGNNVISKSHGGCVVKEQYTALSGFSGESLNIFDTTTRRWHQTWVDNSGLLLQLNGGLSTGSMSLSGKRQNKSGTFIFERITWTPNKDGTVRQLWQSKTHKQAKWQTVFDGLYKRDNK</sequence>
<name>A0ABM9GL39_9GAMM</name>
<evidence type="ECO:0000256" key="1">
    <source>
        <dbReference type="SAM" id="SignalP"/>
    </source>
</evidence>
<reference evidence="2 3" key="1">
    <citation type="submission" date="2022-07" db="EMBL/GenBank/DDBJ databases">
        <authorList>
            <person name="Criscuolo A."/>
        </authorList>
    </citation>
    <scope>NUCLEOTIDE SEQUENCE [LARGE SCALE GENOMIC DNA]</scope>
    <source>
        <strain evidence="3">CIP 111951</strain>
    </source>
</reference>